<gene>
    <name evidence="6" type="ORF">AAND1436_LOCUS7288</name>
</gene>
<keyword evidence="3" id="KW-0049">Antioxidant</keyword>
<protein>
    <recommendedName>
        <fullName evidence="5">Redoxin domain-containing protein</fullName>
    </recommendedName>
</protein>
<dbReference type="InterPro" id="IPR037944">
    <property type="entry name" value="PRX5-like"/>
</dbReference>
<reference evidence="6" key="1">
    <citation type="submission" date="2021-01" db="EMBL/GenBank/DDBJ databases">
        <authorList>
            <person name="Corre E."/>
            <person name="Pelletier E."/>
            <person name="Niang G."/>
            <person name="Scheremetjew M."/>
            <person name="Finn R."/>
            <person name="Kale V."/>
            <person name="Holt S."/>
            <person name="Cochrane G."/>
            <person name="Meng A."/>
            <person name="Brown T."/>
            <person name="Cohen L."/>
        </authorList>
    </citation>
    <scope>NUCLEOTIDE SEQUENCE</scope>
    <source>
        <strain evidence="6">CCMP2222</strain>
    </source>
</reference>
<evidence type="ECO:0000256" key="3">
    <source>
        <dbReference type="ARBA" id="ARBA00022862"/>
    </source>
</evidence>
<keyword evidence="2" id="KW-0575">Peroxidase</keyword>
<evidence type="ECO:0000313" key="6">
    <source>
        <dbReference type="EMBL" id="CAD9379197.1"/>
    </source>
</evidence>
<name>A0A7S2F947_9DINO</name>
<evidence type="ECO:0000256" key="2">
    <source>
        <dbReference type="ARBA" id="ARBA00022559"/>
    </source>
</evidence>
<evidence type="ECO:0000259" key="5">
    <source>
        <dbReference type="Pfam" id="PF08534"/>
    </source>
</evidence>
<sequence length="121" mass="13199">MAKQDELKQLGVDHVAIYSVNDGAVMDGWKKDQGTAGSLLELYGDPRSEVTKALDVVLDHPGPMSVLGNPRCKRFSLLVKDCKVKTVNVAAAEDDPAGDDRPEISMVDKMLEDLKTTKDEL</sequence>
<dbReference type="Pfam" id="PF08534">
    <property type="entry name" value="Redoxin"/>
    <property type="match status" value="1"/>
</dbReference>
<dbReference type="GO" id="GO:0042744">
    <property type="term" value="P:hydrogen peroxide catabolic process"/>
    <property type="evidence" value="ECO:0007669"/>
    <property type="project" value="TreeGrafter"/>
</dbReference>
<evidence type="ECO:0000256" key="4">
    <source>
        <dbReference type="ARBA" id="ARBA00023002"/>
    </source>
</evidence>
<keyword evidence="4" id="KW-0560">Oxidoreductase</keyword>
<dbReference type="GO" id="GO:0034599">
    <property type="term" value="P:cellular response to oxidative stress"/>
    <property type="evidence" value="ECO:0007669"/>
    <property type="project" value="InterPro"/>
</dbReference>
<dbReference type="AlphaFoldDB" id="A0A7S2F947"/>
<dbReference type="PANTHER" id="PTHR10430">
    <property type="entry name" value="PEROXIREDOXIN"/>
    <property type="match status" value="1"/>
</dbReference>
<dbReference type="PANTHER" id="PTHR10430:SF16">
    <property type="entry name" value="PEROXIREDOXIN-5, MITOCHONDRIAL"/>
    <property type="match status" value="1"/>
</dbReference>
<accession>A0A7S2F947</accession>
<dbReference type="Gene3D" id="3.40.30.10">
    <property type="entry name" value="Glutaredoxin"/>
    <property type="match status" value="1"/>
</dbReference>
<proteinExistence type="inferred from homology"/>
<dbReference type="EMBL" id="HBGQ01014679">
    <property type="protein sequence ID" value="CAD9379197.1"/>
    <property type="molecule type" value="Transcribed_RNA"/>
</dbReference>
<dbReference type="InterPro" id="IPR036249">
    <property type="entry name" value="Thioredoxin-like_sf"/>
</dbReference>
<dbReference type="GO" id="GO:0005737">
    <property type="term" value="C:cytoplasm"/>
    <property type="evidence" value="ECO:0007669"/>
    <property type="project" value="TreeGrafter"/>
</dbReference>
<organism evidence="6">
    <name type="scientific">Alexandrium andersonii</name>
    <dbReference type="NCBI Taxonomy" id="327968"/>
    <lineage>
        <taxon>Eukaryota</taxon>
        <taxon>Sar</taxon>
        <taxon>Alveolata</taxon>
        <taxon>Dinophyceae</taxon>
        <taxon>Gonyaulacales</taxon>
        <taxon>Pyrocystaceae</taxon>
        <taxon>Alexandrium</taxon>
    </lineage>
</organism>
<comment type="similarity">
    <text evidence="1">Belongs to the peroxiredoxin family. Prx5 subfamily.</text>
</comment>
<feature type="domain" description="Redoxin" evidence="5">
    <location>
        <begin position="5"/>
        <end position="94"/>
    </location>
</feature>
<evidence type="ECO:0000256" key="1">
    <source>
        <dbReference type="ARBA" id="ARBA00010505"/>
    </source>
</evidence>
<dbReference type="InterPro" id="IPR013740">
    <property type="entry name" value="Redoxin"/>
</dbReference>
<dbReference type="GO" id="GO:0008379">
    <property type="term" value="F:thioredoxin peroxidase activity"/>
    <property type="evidence" value="ECO:0007669"/>
    <property type="project" value="InterPro"/>
</dbReference>
<dbReference type="SUPFAM" id="SSF52833">
    <property type="entry name" value="Thioredoxin-like"/>
    <property type="match status" value="1"/>
</dbReference>
<dbReference type="GO" id="GO:0045454">
    <property type="term" value="P:cell redox homeostasis"/>
    <property type="evidence" value="ECO:0007669"/>
    <property type="project" value="TreeGrafter"/>
</dbReference>